<dbReference type="STRING" id="253628.A0A0D2ACH3"/>
<dbReference type="InParanoid" id="A0A0D2ACH3"/>
<dbReference type="GO" id="GO:0003677">
    <property type="term" value="F:DNA binding"/>
    <property type="evidence" value="ECO:0007669"/>
    <property type="project" value="InterPro"/>
</dbReference>
<dbReference type="InterPro" id="IPR052783">
    <property type="entry name" value="Metabolic/Drug-Res_Regulator"/>
</dbReference>
<evidence type="ECO:0000259" key="2">
    <source>
        <dbReference type="SMART" id="SM00906"/>
    </source>
</evidence>
<dbReference type="InterPro" id="IPR007219">
    <property type="entry name" value="XnlR_reg_dom"/>
</dbReference>
<dbReference type="EMBL" id="KN847541">
    <property type="protein sequence ID" value="KIW04200.1"/>
    <property type="molecule type" value="Genomic_DNA"/>
</dbReference>
<dbReference type="VEuPathDB" id="FungiDB:PV09_04508"/>
<reference evidence="3 4" key="1">
    <citation type="submission" date="2015-01" db="EMBL/GenBank/DDBJ databases">
        <title>The Genome Sequence of Ochroconis gallopava CBS43764.</title>
        <authorList>
            <consortium name="The Broad Institute Genomics Platform"/>
            <person name="Cuomo C."/>
            <person name="de Hoog S."/>
            <person name="Gorbushina A."/>
            <person name="Stielow B."/>
            <person name="Teixiera M."/>
            <person name="Abouelleil A."/>
            <person name="Chapman S.B."/>
            <person name="Priest M."/>
            <person name="Young S.K."/>
            <person name="Wortman J."/>
            <person name="Nusbaum C."/>
            <person name="Birren B."/>
        </authorList>
    </citation>
    <scope>NUCLEOTIDE SEQUENCE [LARGE SCALE GENOMIC DNA]</scope>
    <source>
        <strain evidence="3 4">CBS 43764</strain>
    </source>
</reference>
<organism evidence="3 4">
    <name type="scientific">Verruconis gallopava</name>
    <dbReference type="NCBI Taxonomy" id="253628"/>
    <lineage>
        <taxon>Eukaryota</taxon>
        <taxon>Fungi</taxon>
        <taxon>Dikarya</taxon>
        <taxon>Ascomycota</taxon>
        <taxon>Pezizomycotina</taxon>
        <taxon>Dothideomycetes</taxon>
        <taxon>Pleosporomycetidae</taxon>
        <taxon>Venturiales</taxon>
        <taxon>Sympoventuriaceae</taxon>
        <taxon>Verruconis</taxon>
    </lineage>
</organism>
<sequence length="630" mass="69684">MLLGLLLRTFEDSEHILSSLLQHSLREPALILGEGEPSSGSALDTWRKSGVFKLVGSLLSLVQSSDDEENSPPTIDESLTTALSAFLNCKESAGNVHQLSTPESLTSLQRTQRANTATTPPVVSGNFTPTAGLFSPDPSILPPNWLKLLEDYIATTHCWFLISKKHELLQIAYTAADAGRCIDQPCSGDLAFLWAVFAYSTRQNESESAFGVESDCENIAFSLIYSRSQSYGFGHVRALLLLTLLKVATESWSAAWVLLGQALYLATDLGIISRHRDGSGLSTYQNQLEDSQRRLFHGCFILDTLISTHLKRQSLLTWSDLQSVGPIDIEGLEEWEPWKPPRALNIRSYPCKMLSTFNSFVELVGLLNYINTTAEVGSTESQIETIQQQFSALKERLSSQIHKMTQEGIGIFNQPYQFLNLQFAISGIQLKVHQKMSSVSGAVFGSQEQHLTSSFRLFREQSRGTNKTWKTPLLKIYIALFDEQLAMEPALCSENDLLAWKSILLDIVSHFQSDWQGKPDVPHTSSDILPKTVTVPKQSVLPPSTSHLTQPISPNSMMSCSAFTDPTSVVDAVVTQTPMDPDESSLFDSLAMLDSVLCPFDSPRFLEHLGMAPNQNPVDFSAISDLDRIA</sequence>
<accession>A0A0D2ACH3</accession>
<dbReference type="SMART" id="SM00906">
    <property type="entry name" value="Fungal_trans"/>
    <property type="match status" value="1"/>
</dbReference>
<proteinExistence type="predicted"/>
<dbReference type="GO" id="GO:0008270">
    <property type="term" value="F:zinc ion binding"/>
    <property type="evidence" value="ECO:0007669"/>
    <property type="project" value="InterPro"/>
</dbReference>
<dbReference type="OrthoDB" id="3774349at2759"/>
<dbReference type="Proteomes" id="UP000053259">
    <property type="component" value="Unassembled WGS sequence"/>
</dbReference>
<evidence type="ECO:0000313" key="4">
    <source>
        <dbReference type="Proteomes" id="UP000053259"/>
    </source>
</evidence>
<dbReference type="HOGENOM" id="CLU_007607_2_0_1"/>
<dbReference type="AlphaFoldDB" id="A0A0D2ACH3"/>
<evidence type="ECO:0000313" key="3">
    <source>
        <dbReference type="EMBL" id="KIW04200.1"/>
    </source>
</evidence>
<name>A0A0D2ACH3_9PEZI</name>
<dbReference type="GeneID" id="27312481"/>
<feature type="domain" description="Xylanolytic transcriptional activator regulatory" evidence="2">
    <location>
        <begin position="255"/>
        <end position="332"/>
    </location>
</feature>
<dbReference type="GO" id="GO:0006351">
    <property type="term" value="P:DNA-templated transcription"/>
    <property type="evidence" value="ECO:0007669"/>
    <property type="project" value="InterPro"/>
</dbReference>
<dbReference type="RefSeq" id="XP_016214069.1">
    <property type="nucleotide sequence ID" value="XM_016357867.1"/>
</dbReference>
<dbReference type="GO" id="GO:0003700">
    <property type="term" value="F:DNA-binding transcription factor activity"/>
    <property type="evidence" value="ECO:0007669"/>
    <property type="project" value="TreeGrafter"/>
</dbReference>
<dbReference type="PANTHER" id="PTHR47655:SF2">
    <property type="entry name" value="QUINIC ACID UTILIZATION ACTIVATOR"/>
    <property type="match status" value="1"/>
</dbReference>
<gene>
    <name evidence="3" type="ORF">PV09_04508</name>
</gene>
<dbReference type="Pfam" id="PF04082">
    <property type="entry name" value="Fungal_trans"/>
    <property type="match status" value="1"/>
</dbReference>
<keyword evidence="4" id="KW-1185">Reference proteome</keyword>
<dbReference type="PANTHER" id="PTHR47655">
    <property type="entry name" value="QUINIC ACID UTILIZATION ACTIVATOR"/>
    <property type="match status" value="1"/>
</dbReference>
<keyword evidence="1" id="KW-0539">Nucleus</keyword>
<dbReference type="CDD" id="cd12148">
    <property type="entry name" value="fungal_TF_MHR"/>
    <property type="match status" value="1"/>
</dbReference>
<evidence type="ECO:0000256" key="1">
    <source>
        <dbReference type="ARBA" id="ARBA00023242"/>
    </source>
</evidence>
<protein>
    <recommendedName>
        <fullName evidence="2">Xylanolytic transcriptional activator regulatory domain-containing protein</fullName>
    </recommendedName>
</protein>
<dbReference type="GO" id="GO:0045944">
    <property type="term" value="P:positive regulation of transcription by RNA polymerase II"/>
    <property type="evidence" value="ECO:0007669"/>
    <property type="project" value="TreeGrafter"/>
</dbReference>